<evidence type="ECO:0008006" key="4">
    <source>
        <dbReference type="Google" id="ProtNLM"/>
    </source>
</evidence>
<name>A0ABW2CCY1_9ACTN</name>
<feature type="signal peptide" evidence="1">
    <location>
        <begin position="1"/>
        <end position="22"/>
    </location>
</feature>
<evidence type="ECO:0000313" key="2">
    <source>
        <dbReference type="EMBL" id="MFC6879374.1"/>
    </source>
</evidence>
<evidence type="ECO:0000256" key="1">
    <source>
        <dbReference type="SAM" id="SignalP"/>
    </source>
</evidence>
<feature type="chain" id="PRO_5047068785" description="Secreted protein" evidence="1">
    <location>
        <begin position="23"/>
        <end position="145"/>
    </location>
</feature>
<keyword evidence="1" id="KW-0732">Signal</keyword>
<keyword evidence="3" id="KW-1185">Reference proteome</keyword>
<accession>A0ABW2CCY1</accession>
<dbReference type="RefSeq" id="WP_160824003.1">
    <property type="nucleotide sequence ID" value="NZ_JBHSXE010000001.1"/>
</dbReference>
<evidence type="ECO:0000313" key="3">
    <source>
        <dbReference type="Proteomes" id="UP001596380"/>
    </source>
</evidence>
<dbReference type="Proteomes" id="UP001596380">
    <property type="component" value="Unassembled WGS sequence"/>
</dbReference>
<gene>
    <name evidence="2" type="ORF">ACFQKB_06295</name>
</gene>
<comment type="caution">
    <text evidence="2">The sequence shown here is derived from an EMBL/GenBank/DDBJ whole genome shotgun (WGS) entry which is preliminary data.</text>
</comment>
<organism evidence="2 3">
    <name type="scientific">Actinomadura yumaensis</name>
    <dbReference type="NCBI Taxonomy" id="111807"/>
    <lineage>
        <taxon>Bacteria</taxon>
        <taxon>Bacillati</taxon>
        <taxon>Actinomycetota</taxon>
        <taxon>Actinomycetes</taxon>
        <taxon>Streptosporangiales</taxon>
        <taxon>Thermomonosporaceae</taxon>
        <taxon>Actinomadura</taxon>
    </lineage>
</organism>
<sequence>MKKVIRKAVLLAAVVGSVSSPAVQPASATTPAAAPVSTQANNKRCAGTAVAPAGSNWREGVANNAVLGSPRYQLVYDLTLQSSGAAQVQVMGFNARGKFWAGVPLMSPDSPHRVVRVAWGNNAANPRIRVKPAFAQVGATVTFRC</sequence>
<proteinExistence type="predicted"/>
<protein>
    <recommendedName>
        <fullName evidence="4">Secreted protein</fullName>
    </recommendedName>
</protein>
<reference evidence="3" key="1">
    <citation type="journal article" date="2019" name="Int. J. Syst. Evol. Microbiol.">
        <title>The Global Catalogue of Microorganisms (GCM) 10K type strain sequencing project: providing services to taxonomists for standard genome sequencing and annotation.</title>
        <authorList>
            <consortium name="The Broad Institute Genomics Platform"/>
            <consortium name="The Broad Institute Genome Sequencing Center for Infectious Disease"/>
            <person name="Wu L."/>
            <person name="Ma J."/>
        </authorList>
    </citation>
    <scope>NUCLEOTIDE SEQUENCE [LARGE SCALE GENOMIC DNA]</scope>
    <source>
        <strain evidence="3">JCM 3369</strain>
    </source>
</reference>
<dbReference type="EMBL" id="JBHSXS010000002">
    <property type="protein sequence ID" value="MFC6879374.1"/>
    <property type="molecule type" value="Genomic_DNA"/>
</dbReference>